<feature type="transmembrane region" description="Helical" evidence="11">
    <location>
        <begin position="387"/>
        <end position="405"/>
    </location>
</feature>
<evidence type="ECO:0000313" key="13">
    <source>
        <dbReference type="Proteomes" id="UP000190857"/>
    </source>
</evidence>
<dbReference type="CDD" id="cd06579">
    <property type="entry name" value="TM_PBP1_transp_AraH_like"/>
    <property type="match status" value="1"/>
</dbReference>
<keyword evidence="4" id="KW-0997">Cell inner membrane</keyword>
<feature type="transmembrane region" description="Helical" evidence="11">
    <location>
        <begin position="303"/>
        <end position="322"/>
    </location>
</feature>
<evidence type="ECO:0000256" key="6">
    <source>
        <dbReference type="ARBA" id="ARBA00022692"/>
    </source>
</evidence>
<feature type="transmembrane region" description="Helical" evidence="11">
    <location>
        <begin position="102"/>
        <end position="119"/>
    </location>
</feature>
<gene>
    <name evidence="12" type="ORF">SAMN06309945_0991</name>
</gene>
<accession>A0A1T5IY37</accession>
<keyword evidence="5" id="KW-0762">Sugar transport</keyword>
<organism evidence="12 13">
    <name type="scientific">Okibacterium fritillariae</name>
    <dbReference type="NCBI Taxonomy" id="123320"/>
    <lineage>
        <taxon>Bacteria</taxon>
        <taxon>Bacillati</taxon>
        <taxon>Actinomycetota</taxon>
        <taxon>Actinomycetes</taxon>
        <taxon>Micrococcales</taxon>
        <taxon>Microbacteriaceae</taxon>
        <taxon>Okibacterium</taxon>
    </lineage>
</organism>
<feature type="transmembrane region" description="Helical" evidence="11">
    <location>
        <begin position="257"/>
        <end position="275"/>
    </location>
</feature>
<feature type="transmembrane region" description="Helical" evidence="11">
    <location>
        <begin position="43"/>
        <end position="63"/>
    </location>
</feature>
<dbReference type="GO" id="GO:0022857">
    <property type="term" value="F:transmembrane transporter activity"/>
    <property type="evidence" value="ECO:0007669"/>
    <property type="project" value="InterPro"/>
</dbReference>
<keyword evidence="3" id="KW-1003">Cell membrane</keyword>
<comment type="function">
    <text evidence="9">Part of the binding-protein-dependent transport system for D-xylose. Probably responsible for the translocation of the substrate across the membrane.</text>
</comment>
<sequence length="415" mass="43073">MSQDAPTKDGLSTATFVPAAVDERIHAVNPVQAFGRRIREGQLGVLPVIVGLVVIVIVFQTINGNFISPSNLVNLSTSVAYIGMLALGINLVLLLGEIDLSLAQLGGLSASLMGVLLLRQGADPWVAVLAMFALGVGVGFIQGWFFAVVGIPAFVVTLAGLLAYSGLTLTILGTQKNLSVSNTFVSDLANFYFPETLAYAAGALIVIVYAGGQVFGAMRRQRAGLTRPSYLGIGIRSVLLAAVTFGFLAIVNQDFGLALPFAVLIAVAIIIDLVLRKTKYGRAIYAVGGNVEAARRSGIRVTWVRISVFMAAGVIAALFGLMKAGVTTNAGSTLVGTQDLLNAIAAAVIGGTSLFGGRGSAWAPILGALVVGSINNGLYLIGFSSDAQQIITALVLLAAVVLDALSRRGQRRSGR</sequence>
<keyword evidence="7 11" id="KW-1133">Transmembrane helix</keyword>
<keyword evidence="8 11" id="KW-0472">Membrane</keyword>
<evidence type="ECO:0000256" key="11">
    <source>
        <dbReference type="SAM" id="Phobius"/>
    </source>
</evidence>
<dbReference type="STRING" id="123320.SAMN06309945_0991"/>
<reference evidence="12 13" key="1">
    <citation type="submission" date="2017-02" db="EMBL/GenBank/DDBJ databases">
        <authorList>
            <person name="Peterson S.W."/>
        </authorList>
    </citation>
    <scope>NUCLEOTIDE SEQUENCE [LARGE SCALE GENOMIC DNA]</scope>
    <source>
        <strain evidence="12 13">VKM Ac-2059</strain>
    </source>
</reference>
<dbReference type="PANTHER" id="PTHR32196">
    <property type="entry name" value="ABC TRANSPORTER PERMEASE PROTEIN YPHD-RELATED-RELATED"/>
    <property type="match status" value="1"/>
</dbReference>
<dbReference type="AlphaFoldDB" id="A0A1T5IY37"/>
<dbReference type="OrthoDB" id="3468954at2"/>
<dbReference type="RefSeq" id="WP_143785329.1">
    <property type="nucleotide sequence ID" value="NZ_FUZP01000001.1"/>
</dbReference>
<feature type="transmembrane region" description="Helical" evidence="11">
    <location>
        <begin position="230"/>
        <end position="251"/>
    </location>
</feature>
<dbReference type="Pfam" id="PF02653">
    <property type="entry name" value="BPD_transp_2"/>
    <property type="match status" value="1"/>
</dbReference>
<evidence type="ECO:0000313" key="12">
    <source>
        <dbReference type="EMBL" id="SKC44117.1"/>
    </source>
</evidence>
<dbReference type="Proteomes" id="UP000190857">
    <property type="component" value="Unassembled WGS sequence"/>
</dbReference>
<evidence type="ECO:0000256" key="3">
    <source>
        <dbReference type="ARBA" id="ARBA00022475"/>
    </source>
</evidence>
<evidence type="ECO:0000256" key="2">
    <source>
        <dbReference type="ARBA" id="ARBA00022448"/>
    </source>
</evidence>
<dbReference type="GO" id="GO:0005886">
    <property type="term" value="C:plasma membrane"/>
    <property type="evidence" value="ECO:0007669"/>
    <property type="project" value="UniProtKB-SubCell"/>
</dbReference>
<feature type="transmembrane region" description="Helical" evidence="11">
    <location>
        <begin position="153"/>
        <end position="172"/>
    </location>
</feature>
<comment type="subcellular location">
    <subcellularLocation>
        <location evidence="1">Cell membrane</location>
        <topology evidence="1">Multi-pass membrane protein</topology>
    </subcellularLocation>
</comment>
<dbReference type="PANTHER" id="PTHR32196:SF32">
    <property type="entry name" value="XYLOSE TRANSPORT SYSTEM PERMEASE PROTEIN XYLH"/>
    <property type="match status" value="1"/>
</dbReference>
<dbReference type="InterPro" id="IPR001851">
    <property type="entry name" value="ABC_transp_permease"/>
</dbReference>
<keyword evidence="2" id="KW-0813">Transport</keyword>
<evidence type="ECO:0000256" key="7">
    <source>
        <dbReference type="ARBA" id="ARBA00022989"/>
    </source>
</evidence>
<feature type="transmembrane region" description="Helical" evidence="11">
    <location>
        <begin position="362"/>
        <end position="381"/>
    </location>
</feature>
<evidence type="ECO:0000256" key="10">
    <source>
        <dbReference type="ARBA" id="ARBA00035686"/>
    </source>
</evidence>
<evidence type="ECO:0000256" key="8">
    <source>
        <dbReference type="ARBA" id="ARBA00023136"/>
    </source>
</evidence>
<feature type="transmembrane region" description="Helical" evidence="11">
    <location>
        <begin position="197"/>
        <end position="218"/>
    </location>
</feature>
<name>A0A1T5IY37_9MICO</name>
<feature type="transmembrane region" description="Helical" evidence="11">
    <location>
        <begin position="334"/>
        <end position="355"/>
    </location>
</feature>
<protein>
    <recommendedName>
        <fullName evidence="10">Xylose transport system permease protein XylH</fullName>
    </recommendedName>
</protein>
<evidence type="ECO:0000256" key="9">
    <source>
        <dbReference type="ARBA" id="ARBA00035611"/>
    </source>
</evidence>
<evidence type="ECO:0000256" key="5">
    <source>
        <dbReference type="ARBA" id="ARBA00022597"/>
    </source>
</evidence>
<dbReference type="EMBL" id="FUZP01000001">
    <property type="protein sequence ID" value="SKC44117.1"/>
    <property type="molecule type" value="Genomic_DNA"/>
</dbReference>
<evidence type="ECO:0000256" key="1">
    <source>
        <dbReference type="ARBA" id="ARBA00004651"/>
    </source>
</evidence>
<feature type="transmembrane region" description="Helical" evidence="11">
    <location>
        <begin position="125"/>
        <end position="146"/>
    </location>
</feature>
<proteinExistence type="predicted"/>
<keyword evidence="13" id="KW-1185">Reference proteome</keyword>
<evidence type="ECO:0000256" key="4">
    <source>
        <dbReference type="ARBA" id="ARBA00022519"/>
    </source>
</evidence>
<feature type="transmembrane region" description="Helical" evidence="11">
    <location>
        <begin position="75"/>
        <end position="95"/>
    </location>
</feature>
<keyword evidence="6 11" id="KW-0812">Transmembrane</keyword>